<protein>
    <submittedName>
        <fullName evidence="4">NAD(P)/FAD-dependent oxidoreductase</fullName>
    </submittedName>
</protein>
<keyword evidence="1" id="KW-0285">Flavoprotein</keyword>
<dbReference type="PRINTS" id="PR00368">
    <property type="entry name" value="FADPNR"/>
</dbReference>
<gene>
    <name evidence="4" type="ORF">ND528_03360</name>
</gene>
<dbReference type="EMBL" id="JAMSHA010000001">
    <property type="protein sequence ID" value="MCV2220601.1"/>
    <property type="molecule type" value="Genomic_DNA"/>
</dbReference>
<evidence type="ECO:0000256" key="2">
    <source>
        <dbReference type="ARBA" id="ARBA00023002"/>
    </source>
</evidence>
<dbReference type="Proteomes" id="UP001063475">
    <property type="component" value="Unassembled WGS sequence"/>
</dbReference>
<evidence type="ECO:0000313" key="4">
    <source>
        <dbReference type="EMBL" id="MCV2220601.1"/>
    </source>
</evidence>
<dbReference type="Pfam" id="PF07992">
    <property type="entry name" value="Pyr_redox_2"/>
    <property type="match status" value="1"/>
</dbReference>
<dbReference type="SUPFAM" id="SSF51905">
    <property type="entry name" value="FAD/NAD(P)-binding domain"/>
    <property type="match status" value="1"/>
</dbReference>
<reference evidence="4" key="1">
    <citation type="submission" date="2022-06" db="EMBL/GenBank/DDBJ databases">
        <title>De novo draft assembly of the Pseudomonas mercurotoleraris sp. nov., isolated from the plants rhizosphere.</title>
        <authorList>
            <person name="Robas M."/>
            <person name="Gonzalez D."/>
            <person name="Fernandez V.M."/>
            <person name="Luna L."/>
            <person name="Provanza A."/>
            <person name="Jimenez P.A."/>
        </authorList>
    </citation>
    <scope>NUCLEOTIDE SEQUENCE</scope>
    <source>
        <strain evidence="4">SAICEUPSM</strain>
    </source>
</reference>
<dbReference type="InterPro" id="IPR050097">
    <property type="entry name" value="Ferredoxin-NADP_redctase_2"/>
</dbReference>
<name>A0ABT2XRV3_9PSED</name>
<evidence type="ECO:0000313" key="5">
    <source>
        <dbReference type="Proteomes" id="UP001063475"/>
    </source>
</evidence>
<evidence type="ECO:0000256" key="1">
    <source>
        <dbReference type="ARBA" id="ARBA00022630"/>
    </source>
</evidence>
<dbReference type="InterPro" id="IPR036188">
    <property type="entry name" value="FAD/NAD-bd_sf"/>
</dbReference>
<accession>A0ABT2XRV3</accession>
<dbReference type="InterPro" id="IPR023753">
    <property type="entry name" value="FAD/NAD-binding_dom"/>
</dbReference>
<comment type="caution">
    <text evidence="4">The sequence shown here is derived from an EMBL/GenBank/DDBJ whole genome shotgun (WGS) entry which is preliminary data.</text>
</comment>
<evidence type="ECO:0000259" key="3">
    <source>
        <dbReference type="Pfam" id="PF07992"/>
    </source>
</evidence>
<dbReference type="Gene3D" id="3.50.50.60">
    <property type="entry name" value="FAD/NAD(P)-binding domain"/>
    <property type="match status" value="2"/>
</dbReference>
<proteinExistence type="predicted"/>
<dbReference type="PANTHER" id="PTHR48105">
    <property type="entry name" value="THIOREDOXIN REDUCTASE 1-RELATED-RELATED"/>
    <property type="match status" value="1"/>
</dbReference>
<dbReference type="PRINTS" id="PR00469">
    <property type="entry name" value="PNDRDTASEII"/>
</dbReference>
<dbReference type="RefSeq" id="WP_263469678.1">
    <property type="nucleotide sequence ID" value="NZ_JAMSHA010000001.1"/>
</dbReference>
<keyword evidence="2" id="KW-0560">Oxidoreductase</keyword>
<sequence length="347" mass="37281">MSHKPETYRDISEGPESASTGDIDVDCLIIGAGPAGLTTAVYLSRFHRRVVVVDGGQSRASLIPLSHNYPGFAPGITGNDLLDRLREQALSYGAMIESGLVASLLKNRNGFVAQLNGRALSAPRVVLATGIVDTLPQMDRPYDGVAQSVIRLCAICDGYEVNGDNVAVYGEAHCAINHGLFLRNFTDRVTVLAEAGSETGEEEIATAQRAGIRLIRERVEYIEVSDGKVFVKVSSGEKFCFDIVYPSLGSRYRSELAVQLGAQVDEEGALHVDNHQCTSITGLYAVGDVVDSLKQISVATGQAVICATAVHNSLELRLWDRIRDERTARDTAGVHNGNSVSGQKSFS</sequence>
<keyword evidence="5" id="KW-1185">Reference proteome</keyword>
<organism evidence="4 5">
    <name type="scientific">Pseudomonas mercuritolerans</name>
    <dbReference type="NCBI Taxonomy" id="2951809"/>
    <lineage>
        <taxon>Bacteria</taxon>
        <taxon>Pseudomonadati</taxon>
        <taxon>Pseudomonadota</taxon>
        <taxon>Gammaproteobacteria</taxon>
        <taxon>Pseudomonadales</taxon>
        <taxon>Pseudomonadaceae</taxon>
        <taxon>Pseudomonas</taxon>
    </lineage>
</organism>
<feature type="domain" description="FAD/NAD(P)-binding" evidence="3">
    <location>
        <begin position="26"/>
        <end position="303"/>
    </location>
</feature>